<evidence type="ECO:0000259" key="4">
    <source>
        <dbReference type="PROSITE" id="PS50303"/>
    </source>
</evidence>
<reference evidence="6 7" key="1">
    <citation type="submission" date="2015-10" db="EMBL/GenBank/DDBJ databases">
        <title>Draft genomes sequences of Candida glabrata isolates 1A, 1B, 2A, 2B, 3A and 3B.</title>
        <authorList>
            <person name="Haavelsrud O.E."/>
            <person name="Gaustad P."/>
        </authorList>
    </citation>
    <scope>NUCLEOTIDE SEQUENCE [LARGE SCALE GENOMIC DNA]</scope>
    <source>
        <strain evidence="6">910700640</strain>
    </source>
</reference>
<feature type="repeat" description="Pumilio" evidence="2">
    <location>
        <begin position="269"/>
        <end position="304"/>
    </location>
</feature>
<dbReference type="CDD" id="cd07920">
    <property type="entry name" value="Pumilio"/>
    <property type="match status" value="1"/>
</dbReference>
<evidence type="ECO:0000313" key="6">
    <source>
        <dbReference type="EMBL" id="KTB13825.1"/>
    </source>
</evidence>
<dbReference type="GO" id="GO:1900153">
    <property type="term" value="P:positive regulation of nuclear-transcribed mRNA catabolic process, deadenylation-dependent decay"/>
    <property type="evidence" value="ECO:0007669"/>
    <property type="project" value="EnsemblFungi"/>
</dbReference>
<dbReference type="SUPFAM" id="SSF48371">
    <property type="entry name" value="ARM repeat"/>
    <property type="match status" value="1"/>
</dbReference>
<dbReference type="InterPro" id="IPR016024">
    <property type="entry name" value="ARM-type_fold"/>
</dbReference>
<comment type="caution">
    <text evidence="6">The sequence shown here is derived from an EMBL/GenBank/DDBJ whole genome shotgun (WGS) entry which is preliminary data.</text>
</comment>
<dbReference type="GO" id="GO:0045947">
    <property type="term" value="P:negative regulation of translational initiation"/>
    <property type="evidence" value="ECO:0007669"/>
    <property type="project" value="EnsemblFungi"/>
</dbReference>
<name>A0A0W0EGJ5_CANGB</name>
<feature type="repeat" description="Pumilio" evidence="2">
    <location>
        <begin position="305"/>
        <end position="341"/>
    </location>
</feature>
<dbReference type="VEuPathDB" id="FungiDB:B1J91_L05962g"/>
<dbReference type="GO" id="GO:0008298">
    <property type="term" value="P:intracellular mRNA localization"/>
    <property type="evidence" value="ECO:0007669"/>
    <property type="project" value="EnsemblFungi"/>
</dbReference>
<dbReference type="VEuPathDB" id="FungiDB:GVI51_L05819"/>
<evidence type="ECO:0000313" key="7">
    <source>
        <dbReference type="Proteomes" id="UP000054886"/>
    </source>
</evidence>
<dbReference type="GO" id="GO:0003729">
    <property type="term" value="F:mRNA binding"/>
    <property type="evidence" value="ECO:0007669"/>
    <property type="project" value="EnsemblFungi"/>
</dbReference>
<feature type="repeat" description="Pumilio" evidence="2">
    <location>
        <begin position="230"/>
        <end position="268"/>
    </location>
</feature>
<dbReference type="EMBL" id="LLZZ01000035">
    <property type="protein sequence ID" value="KTB11497.1"/>
    <property type="molecule type" value="Genomic_DNA"/>
</dbReference>
<dbReference type="SMART" id="SM00025">
    <property type="entry name" value="Pumilio"/>
    <property type="match status" value="8"/>
</dbReference>
<accession>A0A0W0EGJ5</accession>
<organism evidence="6 7">
    <name type="scientific">Candida glabrata</name>
    <name type="common">Yeast</name>
    <name type="synonym">Torulopsis glabrata</name>
    <dbReference type="NCBI Taxonomy" id="5478"/>
    <lineage>
        <taxon>Eukaryota</taxon>
        <taxon>Fungi</taxon>
        <taxon>Dikarya</taxon>
        <taxon>Ascomycota</taxon>
        <taxon>Saccharomycotina</taxon>
        <taxon>Saccharomycetes</taxon>
        <taxon>Saccharomycetales</taxon>
        <taxon>Saccharomycetaceae</taxon>
        <taxon>Nakaseomyces</taxon>
    </lineage>
</organism>
<dbReference type="AlphaFoldDB" id="A0A0W0EGJ5"/>
<dbReference type="VEuPathDB" id="FungiDB:GWK60_L09273"/>
<dbReference type="InterPro" id="IPR033712">
    <property type="entry name" value="Pumilio_RNA-bd"/>
</dbReference>
<dbReference type="GO" id="GO:0030674">
    <property type="term" value="F:protein-macromolecule adaptor activity"/>
    <property type="evidence" value="ECO:0007669"/>
    <property type="project" value="EnsemblFungi"/>
</dbReference>
<evidence type="ECO:0000313" key="5">
    <source>
        <dbReference type="EMBL" id="KTB11497.1"/>
    </source>
</evidence>
<proteinExistence type="predicted"/>
<feature type="region of interest" description="Disordered" evidence="3">
    <location>
        <begin position="647"/>
        <end position="672"/>
    </location>
</feature>
<keyword evidence="1" id="KW-0677">Repeat</keyword>
<dbReference type="Proteomes" id="UP000054886">
    <property type="component" value="Unassembled WGS sequence"/>
</dbReference>
<dbReference type="VEuPathDB" id="FungiDB:CAGL0L05962g"/>
<protein>
    <submittedName>
        <fullName evidence="6">Suppressor protein MPT5</fullName>
    </submittedName>
</protein>
<dbReference type="GO" id="GO:1903450">
    <property type="term" value="P:regulation of G1 to G0 transition"/>
    <property type="evidence" value="ECO:0007669"/>
    <property type="project" value="EnsemblFungi"/>
</dbReference>
<dbReference type="PANTHER" id="PTHR12537:SF80">
    <property type="entry name" value="SUPPRESSOR PROTEIN MPT5"/>
    <property type="match status" value="1"/>
</dbReference>
<feature type="domain" description="PUM-HD" evidence="4">
    <location>
        <begin position="201"/>
        <end position="634"/>
    </location>
</feature>
<dbReference type="GO" id="GO:0005737">
    <property type="term" value="C:cytoplasm"/>
    <property type="evidence" value="ECO:0007669"/>
    <property type="project" value="EnsemblFungi"/>
</dbReference>
<dbReference type="EMBL" id="LLZZ01000004">
    <property type="protein sequence ID" value="KTB13825.1"/>
    <property type="molecule type" value="Genomic_DNA"/>
</dbReference>
<dbReference type="InterPro" id="IPR001313">
    <property type="entry name" value="Pumilio_RNA-bd_rpt"/>
</dbReference>
<dbReference type="PANTHER" id="PTHR12537">
    <property type="entry name" value="RNA BINDING PROTEIN PUMILIO-RELATED"/>
    <property type="match status" value="1"/>
</dbReference>
<feature type="compositionally biased region" description="Polar residues" evidence="3">
    <location>
        <begin position="195"/>
        <end position="208"/>
    </location>
</feature>
<dbReference type="PROSITE" id="PS50303">
    <property type="entry name" value="PUM_HD"/>
    <property type="match status" value="1"/>
</dbReference>
<evidence type="ECO:0000256" key="1">
    <source>
        <dbReference type="ARBA" id="ARBA00022737"/>
    </source>
</evidence>
<feature type="region of interest" description="Disordered" evidence="3">
    <location>
        <begin position="163"/>
        <end position="208"/>
    </location>
</feature>
<evidence type="ECO:0000256" key="3">
    <source>
        <dbReference type="SAM" id="MobiDB-lite"/>
    </source>
</evidence>
<dbReference type="InterPro" id="IPR033133">
    <property type="entry name" value="PUM-HD"/>
</dbReference>
<dbReference type="Gene3D" id="1.25.10.10">
    <property type="entry name" value="Leucine-rich Repeat Variant"/>
    <property type="match status" value="1"/>
</dbReference>
<feature type="compositionally biased region" description="Polar residues" evidence="3">
    <location>
        <begin position="652"/>
        <end position="672"/>
    </location>
</feature>
<sequence length="897" mass="100685">MSSNHQPHLSINSIQSLIEPVTPPSLGQMNNKKNHQKTHSLDLSVFNQFITSNTPIDSLGTSSSSTQTSPLGLLQKDLQQKQQLQGYSQAASLGLLNGHSHNITPNLPLIDEFDISFDVTNAVDNLADNSNVLEPHLNSVAPVNQVNITVSPLVPEMESMTLADNKKLNSSSMDKQRTVSHSRQGKDEKMKGKKTPQNNRSNNQTKAKYTNKLNDVETESINMTDISNTPLKELDYVKLATDQFGCRFLQKKLETPSESNLVRDLMYDQIKPYFLELILDPFGNYLIQKLCDFLTPDQRTALIEAIYPNVFQISINQYGTRSLQKIIDTVDDEQQINLIVKGFSNEYTSIRQVVTLINDLNGNHVIQKCIFKFPASKFDFIIAAIIDQNNIIAISTHKHGCCVLQKLLSVCTLQQTFKISVKIVQFLPNLINDQFGNYIIQFLLDIEELDFYMLAEFYNRLSGEICQLSCLKFSSNVVEKFMKKLFSIISKVIDLYTENTEKYRNSGVLESLILPPTITEDIFNAAVCILIKMVDVFTMKLNLLIRDNFGNYALQTLLDIKNYGKIISFYSTINKEKFQLESDFNKNICNNLSQLSTDFGSKISNLVILTKELLPSIKTTSYAKKIKLKVKAYAEFTGVPFTELTSKKQLHSDAQSSKTPPNNRSNRVYSSDVNNIDSKSSVYAKQHARHYSLPSNTFNGRSTNTLPNTLYNYPPPTMLQNMNENPYNNDMFGKQHNIQSATGYGSNRYVGGPLLGNISQYPQIPFIPPIEQSQQNIPTSFNTMTPTIPGMVGRQGSSSQSSVYMMNDNCASGGSSSSTLYPNGMIGSFSDVNPNQQPVRFKGSVYPSEVIDNSRQQRIVSSPYPQYGFANEALGNQKNFGNTNDNNDEAKFGFGFH</sequence>
<feature type="repeat" description="Pumilio" evidence="2">
    <location>
        <begin position="346"/>
        <end position="383"/>
    </location>
</feature>
<dbReference type="PROSITE" id="PS50302">
    <property type="entry name" value="PUM"/>
    <property type="match status" value="5"/>
</dbReference>
<dbReference type="Pfam" id="PF00806">
    <property type="entry name" value="PUF"/>
    <property type="match status" value="6"/>
</dbReference>
<dbReference type="InterPro" id="IPR011989">
    <property type="entry name" value="ARM-like"/>
</dbReference>
<feature type="repeat" description="Pumilio" evidence="2">
    <location>
        <begin position="384"/>
        <end position="425"/>
    </location>
</feature>
<evidence type="ECO:0000256" key="2">
    <source>
        <dbReference type="PROSITE-ProRule" id="PRU00317"/>
    </source>
</evidence>
<gene>
    <name evidence="5" type="ORF">AO440_004503</name>
    <name evidence="6" type="ORF">AO440_005675</name>
</gene>